<feature type="transmembrane region" description="Helical" evidence="2">
    <location>
        <begin position="96"/>
        <end position="116"/>
    </location>
</feature>
<keyword evidence="2" id="KW-0812">Transmembrane</keyword>
<gene>
    <name evidence="3" type="ORF">MCHLO_10205</name>
</gene>
<evidence type="ECO:0000256" key="1">
    <source>
        <dbReference type="SAM" id="MobiDB-lite"/>
    </source>
</evidence>
<evidence type="ECO:0000256" key="2">
    <source>
        <dbReference type="SAM" id="Phobius"/>
    </source>
</evidence>
<dbReference type="PANTHER" id="PTHR39605">
    <property type="entry name" value="MAJOR FACILITATOR SUPERFAMILY (MFS) PROFILE DOMAIN-CONTAINING PROTEIN"/>
    <property type="match status" value="1"/>
</dbReference>
<organism evidence="3 4">
    <name type="scientific">Mycena chlorophos</name>
    <name type="common">Agaric fungus</name>
    <name type="synonym">Agaricus chlorophos</name>
    <dbReference type="NCBI Taxonomy" id="658473"/>
    <lineage>
        <taxon>Eukaryota</taxon>
        <taxon>Fungi</taxon>
        <taxon>Dikarya</taxon>
        <taxon>Basidiomycota</taxon>
        <taxon>Agaricomycotina</taxon>
        <taxon>Agaricomycetes</taxon>
        <taxon>Agaricomycetidae</taxon>
        <taxon>Agaricales</taxon>
        <taxon>Marasmiineae</taxon>
        <taxon>Mycenaceae</taxon>
        <taxon>Mycena</taxon>
    </lineage>
</organism>
<accession>A0ABQ0LQ34</accession>
<evidence type="ECO:0000313" key="3">
    <source>
        <dbReference type="EMBL" id="GAT53223.1"/>
    </source>
</evidence>
<feature type="transmembrane region" description="Helical" evidence="2">
    <location>
        <begin position="160"/>
        <end position="180"/>
    </location>
</feature>
<reference evidence="3" key="1">
    <citation type="submission" date="2014-09" db="EMBL/GenBank/DDBJ databases">
        <title>Genome sequence of the luminous mushroom Mycena chlorophos for searching fungal bioluminescence genes.</title>
        <authorList>
            <person name="Tanaka Y."/>
            <person name="Kasuga D."/>
            <person name="Oba Y."/>
            <person name="Hase S."/>
            <person name="Sato K."/>
            <person name="Oba Y."/>
            <person name="Sakakibara Y."/>
        </authorList>
    </citation>
    <scope>NUCLEOTIDE SEQUENCE</scope>
</reference>
<keyword evidence="2" id="KW-0472">Membrane</keyword>
<evidence type="ECO:0008006" key="5">
    <source>
        <dbReference type="Google" id="ProtNLM"/>
    </source>
</evidence>
<dbReference type="Proteomes" id="UP000815677">
    <property type="component" value="Unassembled WGS sequence"/>
</dbReference>
<name>A0ABQ0LQ34_MYCCL</name>
<feature type="region of interest" description="Disordered" evidence="1">
    <location>
        <begin position="1"/>
        <end position="20"/>
    </location>
</feature>
<dbReference type="PANTHER" id="PTHR39605:SF1">
    <property type="entry name" value="MAJOR FACILITATOR SUPERFAMILY (MFS) PROFILE DOMAIN-CONTAINING PROTEIN"/>
    <property type="match status" value="1"/>
</dbReference>
<keyword evidence="4" id="KW-1185">Reference proteome</keyword>
<dbReference type="EMBL" id="DF848219">
    <property type="protein sequence ID" value="GAT53223.1"/>
    <property type="molecule type" value="Genomic_DNA"/>
</dbReference>
<feature type="transmembrane region" description="Helical" evidence="2">
    <location>
        <begin position="56"/>
        <end position="75"/>
    </location>
</feature>
<proteinExistence type="predicted"/>
<sequence length="223" mass="23668">MTRCGRPNGHHSGKSAKSTLAMTSTGNSDIELEDLTPRRASTTAPAPSTLDPVGAYWAWSTAALLGALSAVFFAFPRFILLLSGEQRTELTSIESFFARHGSIWLFAVAVGLVLNVPHSSPADILLSQKEETRHPLLIPLTVASSTCAFLAYNDSSVGSLSTIVAGGSAVIGIWGAWAWVFGNASAVSKKTGADKHTSAFIFGNKSSASSQKKEWVKQRNISK</sequence>
<evidence type="ECO:0000313" key="4">
    <source>
        <dbReference type="Proteomes" id="UP000815677"/>
    </source>
</evidence>
<protein>
    <recommendedName>
        <fullName evidence="5">Transmembrane protein</fullName>
    </recommendedName>
</protein>
<keyword evidence="2" id="KW-1133">Transmembrane helix</keyword>